<dbReference type="AlphaFoldDB" id="A0A087GHW4"/>
<keyword evidence="2" id="KW-1185">Reference proteome</keyword>
<dbReference type="Gramene" id="KFK29466">
    <property type="protein sequence ID" value="KFK29466"/>
    <property type="gene ID" value="AALP_AA7G137700"/>
</dbReference>
<sequence>MKKAKNAKKKVKVKVKVCLNPPGSSLLTAKSLQRLRRRCGISEEIVLVTPSPADRANAPPPGYMTLFENFFDQCRL</sequence>
<organism evidence="1 2">
    <name type="scientific">Arabis alpina</name>
    <name type="common">Alpine rock-cress</name>
    <dbReference type="NCBI Taxonomy" id="50452"/>
    <lineage>
        <taxon>Eukaryota</taxon>
        <taxon>Viridiplantae</taxon>
        <taxon>Streptophyta</taxon>
        <taxon>Embryophyta</taxon>
        <taxon>Tracheophyta</taxon>
        <taxon>Spermatophyta</taxon>
        <taxon>Magnoliopsida</taxon>
        <taxon>eudicotyledons</taxon>
        <taxon>Gunneridae</taxon>
        <taxon>Pentapetalae</taxon>
        <taxon>rosids</taxon>
        <taxon>malvids</taxon>
        <taxon>Brassicales</taxon>
        <taxon>Brassicaceae</taxon>
        <taxon>Arabideae</taxon>
        <taxon>Arabis</taxon>
    </lineage>
</organism>
<name>A0A087GHW4_ARAAL</name>
<protein>
    <submittedName>
        <fullName evidence="1">Uncharacterized protein</fullName>
    </submittedName>
</protein>
<dbReference type="EMBL" id="CM002875">
    <property type="protein sequence ID" value="KFK29466.1"/>
    <property type="molecule type" value="Genomic_DNA"/>
</dbReference>
<dbReference type="Proteomes" id="UP000029120">
    <property type="component" value="Chromosome 7"/>
</dbReference>
<accession>A0A087GHW4</accession>
<evidence type="ECO:0000313" key="2">
    <source>
        <dbReference type="Proteomes" id="UP000029120"/>
    </source>
</evidence>
<proteinExistence type="predicted"/>
<evidence type="ECO:0000313" key="1">
    <source>
        <dbReference type="EMBL" id="KFK29466.1"/>
    </source>
</evidence>
<reference evidence="2" key="1">
    <citation type="journal article" date="2015" name="Nat. Plants">
        <title>Genome expansion of Arabis alpina linked with retrotransposition and reduced symmetric DNA methylation.</title>
        <authorList>
            <person name="Willing E.M."/>
            <person name="Rawat V."/>
            <person name="Mandakova T."/>
            <person name="Maumus F."/>
            <person name="James G.V."/>
            <person name="Nordstroem K.J."/>
            <person name="Becker C."/>
            <person name="Warthmann N."/>
            <person name="Chica C."/>
            <person name="Szarzynska B."/>
            <person name="Zytnicki M."/>
            <person name="Albani M.C."/>
            <person name="Kiefer C."/>
            <person name="Bergonzi S."/>
            <person name="Castaings L."/>
            <person name="Mateos J.L."/>
            <person name="Berns M.C."/>
            <person name="Bujdoso N."/>
            <person name="Piofczyk T."/>
            <person name="de Lorenzo L."/>
            <person name="Barrero-Sicilia C."/>
            <person name="Mateos I."/>
            <person name="Piednoel M."/>
            <person name="Hagmann J."/>
            <person name="Chen-Min-Tao R."/>
            <person name="Iglesias-Fernandez R."/>
            <person name="Schuster S.C."/>
            <person name="Alonso-Blanco C."/>
            <person name="Roudier F."/>
            <person name="Carbonero P."/>
            <person name="Paz-Ares J."/>
            <person name="Davis S.J."/>
            <person name="Pecinka A."/>
            <person name="Quesneville H."/>
            <person name="Colot V."/>
            <person name="Lysak M.A."/>
            <person name="Weigel D."/>
            <person name="Coupland G."/>
            <person name="Schneeberger K."/>
        </authorList>
    </citation>
    <scope>NUCLEOTIDE SEQUENCE [LARGE SCALE GENOMIC DNA]</scope>
    <source>
        <strain evidence="2">cv. Pajares</strain>
    </source>
</reference>
<gene>
    <name evidence="1" type="ordered locus">AALP_Aa7g137700</name>
</gene>